<keyword evidence="2" id="KW-1133">Transmembrane helix</keyword>
<protein>
    <submittedName>
        <fullName evidence="4">Uncharacterized protein</fullName>
    </submittedName>
</protein>
<feature type="region of interest" description="Disordered" evidence="1">
    <location>
        <begin position="83"/>
        <end position="118"/>
    </location>
</feature>
<organism evidence="4 5">
    <name type="scientific">Nocardioides luti</name>
    <dbReference type="NCBI Taxonomy" id="2761101"/>
    <lineage>
        <taxon>Bacteria</taxon>
        <taxon>Bacillati</taxon>
        <taxon>Actinomycetota</taxon>
        <taxon>Actinomycetes</taxon>
        <taxon>Propionibacteriales</taxon>
        <taxon>Nocardioidaceae</taxon>
        <taxon>Nocardioides</taxon>
    </lineage>
</organism>
<keyword evidence="2" id="KW-0472">Membrane</keyword>
<proteinExistence type="predicted"/>
<feature type="chain" id="PRO_5038548801" evidence="3">
    <location>
        <begin position="27"/>
        <end position="118"/>
    </location>
</feature>
<keyword evidence="3" id="KW-0732">Signal</keyword>
<evidence type="ECO:0000313" key="5">
    <source>
        <dbReference type="Proteomes" id="UP000523955"/>
    </source>
</evidence>
<gene>
    <name evidence="4" type="ORF">H5V45_05365</name>
</gene>
<accession>A0A7X0REG6</accession>
<feature type="signal peptide" evidence="3">
    <location>
        <begin position="1"/>
        <end position="26"/>
    </location>
</feature>
<evidence type="ECO:0000256" key="3">
    <source>
        <dbReference type="SAM" id="SignalP"/>
    </source>
</evidence>
<keyword evidence="2" id="KW-0812">Transmembrane</keyword>
<dbReference type="RefSeq" id="WP_185251983.1">
    <property type="nucleotide sequence ID" value="NZ_JACKXE010000001.1"/>
</dbReference>
<evidence type="ECO:0000256" key="2">
    <source>
        <dbReference type="SAM" id="Phobius"/>
    </source>
</evidence>
<dbReference type="EMBL" id="JACKXE010000001">
    <property type="protein sequence ID" value="MBB6626747.1"/>
    <property type="molecule type" value="Genomic_DNA"/>
</dbReference>
<keyword evidence="5" id="KW-1185">Reference proteome</keyword>
<name>A0A7X0REG6_9ACTN</name>
<sequence length="118" mass="11959">MTATLATFARRTAVVLVALAAPLALAGPAGADVPEGWSQNPEDVSTLHALLVLGGIPVLLFLLIVAAVYVPALIRGESVTPGGAEVEDQWFGGPRKGTAELAGPDTDESKAGGASGRW</sequence>
<feature type="transmembrane region" description="Helical" evidence="2">
    <location>
        <begin position="47"/>
        <end position="70"/>
    </location>
</feature>
<dbReference type="AlphaFoldDB" id="A0A7X0REG6"/>
<evidence type="ECO:0000313" key="4">
    <source>
        <dbReference type="EMBL" id="MBB6626747.1"/>
    </source>
</evidence>
<reference evidence="4 5" key="1">
    <citation type="submission" date="2020-08" db="EMBL/GenBank/DDBJ databases">
        <authorList>
            <person name="Seo M.-J."/>
        </authorList>
    </citation>
    <scope>NUCLEOTIDE SEQUENCE [LARGE SCALE GENOMIC DNA]</scope>
    <source>
        <strain evidence="4 5">KIGAM211</strain>
    </source>
</reference>
<comment type="caution">
    <text evidence="4">The sequence shown here is derived from an EMBL/GenBank/DDBJ whole genome shotgun (WGS) entry which is preliminary data.</text>
</comment>
<evidence type="ECO:0000256" key="1">
    <source>
        <dbReference type="SAM" id="MobiDB-lite"/>
    </source>
</evidence>
<dbReference type="Proteomes" id="UP000523955">
    <property type="component" value="Unassembled WGS sequence"/>
</dbReference>